<proteinExistence type="predicted"/>
<evidence type="ECO:0000256" key="3">
    <source>
        <dbReference type="ARBA" id="ARBA00022771"/>
    </source>
</evidence>
<dbReference type="PANTHER" id="PTHR12547">
    <property type="entry name" value="CCCH ZINC FINGER/TIS11-RELATED"/>
    <property type="match status" value="1"/>
</dbReference>
<dbReference type="PROSITE" id="PS50103">
    <property type="entry name" value="ZF_C3H1"/>
    <property type="match status" value="2"/>
</dbReference>
<feature type="zinc finger region" description="C3H1-type" evidence="5">
    <location>
        <begin position="42"/>
        <end position="70"/>
    </location>
</feature>
<keyword evidence="1 5" id="KW-0479">Metal-binding</keyword>
<feature type="domain" description="C3H1-type" evidence="7">
    <location>
        <begin position="96"/>
        <end position="124"/>
    </location>
</feature>
<dbReference type="SUPFAM" id="SSF90229">
    <property type="entry name" value="CCCH zinc finger"/>
    <property type="match status" value="2"/>
</dbReference>
<keyword evidence="3 5" id="KW-0863">Zinc-finger</keyword>
<dbReference type="AlphaFoldDB" id="A0A0D3K2Y1"/>
<evidence type="ECO:0000259" key="7">
    <source>
        <dbReference type="PROSITE" id="PS50103"/>
    </source>
</evidence>
<dbReference type="GO" id="GO:0008270">
    <property type="term" value="F:zinc ion binding"/>
    <property type="evidence" value="ECO:0007669"/>
    <property type="project" value="UniProtKB-KW"/>
</dbReference>
<evidence type="ECO:0000313" key="8">
    <source>
        <dbReference type="EnsemblProtists" id="EOD30116"/>
    </source>
</evidence>
<dbReference type="FunFam" id="4.10.1000.10:FF:000001">
    <property type="entry name" value="zinc finger CCCH domain-containing protein 15-like"/>
    <property type="match status" value="1"/>
</dbReference>
<feature type="zinc finger region" description="C3H1-type" evidence="5">
    <location>
        <begin position="96"/>
        <end position="124"/>
    </location>
</feature>
<dbReference type="Pfam" id="PF00642">
    <property type="entry name" value="zf-CCCH"/>
    <property type="match status" value="2"/>
</dbReference>
<evidence type="ECO:0000313" key="9">
    <source>
        <dbReference type="Proteomes" id="UP000013827"/>
    </source>
</evidence>
<dbReference type="InterPro" id="IPR045877">
    <property type="entry name" value="ZFP36-like"/>
</dbReference>
<dbReference type="GO" id="GO:0003729">
    <property type="term" value="F:mRNA binding"/>
    <property type="evidence" value="ECO:0007669"/>
    <property type="project" value="InterPro"/>
</dbReference>
<protein>
    <recommendedName>
        <fullName evidence="7">C3H1-type domain-containing protein</fullName>
    </recommendedName>
</protein>
<sequence length="221" mass="25087">MDEYARRIPPPPPHDRWYSSGRDRDRGWSPQQTEQRRPADNLFKTRVCRNWERDGTCADGANCRFAHGERELRALAREPPPRGSFSGIAARPDSKLFKTQLCRHWERFGSCIAGLECGFAHGEAELRQGGLTERDRFKTDFLRKTRMCAFYQRDGSCSLGEKQHDPALGGDPATHREVYVARYSNCFRGGSEVNVHAEAVAARPLARLVEIVREDPEAARG</sequence>
<keyword evidence="4 5" id="KW-0862">Zinc</keyword>
<dbReference type="FunFam" id="4.10.1000.10:FF:000003">
    <property type="entry name" value="Zinc finger CCCH domain-containing protein"/>
    <property type="match status" value="1"/>
</dbReference>
<dbReference type="GeneID" id="17275390"/>
<feature type="domain" description="C3H1-type" evidence="7">
    <location>
        <begin position="42"/>
        <end position="70"/>
    </location>
</feature>
<reference evidence="8" key="2">
    <citation type="submission" date="2024-10" db="UniProtKB">
        <authorList>
            <consortium name="EnsemblProtists"/>
        </authorList>
    </citation>
    <scope>IDENTIFICATION</scope>
</reference>
<evidence type="ECO:0000256" key="5">
    <source>
        <dbReference type="PROSITE-ProRule" id="PRU00723"/>
    </source>
</evidence>
<dbReference type="eggNOG" id="KOG1677">
    <property type="taxonomic scope" value="Eukaryota"/>
</dbReference>
<feature type="region of interest" description="Disordered" evidence="6">
    <location>
        <begin position="1"/>
        <end position="40"/>
    </location>
</feature>
<dbReference type="SMART" id="SM00356">
    <property type="entry name" value="ZnF_C3H1"/>
    <property type="match status" value="3"/>
</dbReference>
<keyword evidence="9" id="KW-1185">Reference proteome</keyword>
<accession>A0A0D3K2Y1</accession>
<evidence type="ECO:0000256" key="1">
    <source>
        <dbReference type="ARBA" id="ARBA00022723"/>
    </source>
</evidence>
<dbReference type="KEGG" id="ehx:EMIHUDRAFT_203592"/>
<dbReference type="HOGENOM" id="CLU_1252679_0_0_1"/>
<reference evidence="9" key="1">
    <citation type="journal article" date="2013" name="Nature">
        <title>Pan genome of the phytoplankton Emiliania underpins its global distribution.</title>
        <authorList>
            <person name="Read B.A."/>
            <person name="Kegel J."/>
            <person name="Klute M.J."/>
            <person name="Kuo A."/>
            <person name="Lefebvre S.C."/>
            <person name="Maumus F."/>
            <person name="Mayer C."/>
            <person name="Miller J."/>
            <person name="Monier A."/>
            <person name="Salamov A."/>
            <person name="Young J."/>
            <person name="Aguilar M."/>
            <person name="Claverie J.M."/>
            <person name="Frickenhaus S."/>
            <person name="Gonzalez K."/>
            <person name="Herman E.K."/>
            <person name="Lin Y.C."/>
            <person name="Napier J."/>
            <person name="Ogata H."/>
            <person name="Sarno A.F."/>
            <person name="Shmutz J."/>
            <person name="Schroeder D."/>
            <person name="de Vargas C."/>
            <person name="Verret F."/>
            <person name="von Dassow P."/>
            <person name="Valentin K."/>
            <person name="Van de Peer Y."/>
            <person name="Wheeler G."/>
            <person name="Dacks J.B."/>
            <person name="Delwiche C.F."/>
            <person name="Dyhrman S.T."/>
            <person name="Glockner G."/>
            <person name="John U."/>
            <person name="Richards T."/>
            <person name="Worden A.Z."/>
            <person name="Zhang X."/>
            <person name="Grigoriev I.V."/>
            <person name="Allen A.E."/>
            <person name="Bidle K."/>
            <person name="Borodovsky M."/>
            <person name="Bowler C."/>
            <person name="Brownlee C."/>
            <person name="Cock J.M."/>
            <person name="Elias M."/>
            <person name="Gladyshev V.N."/>
            <person name="Groth M."/>
            <person name="Guda C."/>
            <person name="Hadaegh A."/>
            <person name="Iglesias-Rodriguez M.D."/>
            <person name="Jenkins J."/>
            <person name="Jones B.M."/>
            <person name="Lawson T."/>
            <person name="Leese F."/>
            <person name="Lindquist E."/>
            <person name="Lobanov A."/>
            <person name="Lomsadze A."/>
            <person name="Malik S.B."/>
            <person name="Marsh M.E."/>
            <person name="Mackinder L."/>
            <person name="Mock T."/>
            <person name="Mueller-Roeber B."/>
            <person name="Pagarete A."/>
            <person name="Parker M."/>
            <person name="Probert I."/>
            <person name="Quesneville H."/>
            <person name="Raines C."/>
            <person name="Rensing S.A."/>
            <person name="Riano-Pachon D.M."/>
            <person name="Richier S."/>
            <person name="Rokitta S."/>
            <person name="Shiraiwa Y."/>
            <person name="Soanes D.M."/>
            <person name="van der Giezen M."/>
            <person name="Wahlund T.M."/>
            <person name="Williams B."/>
            <person name="Wilson W."/>
            <person name="Wolfe G."/>
            <person name="Wurch L.L."/>
        </authorList>
    </citation>
    <scope>NUCLEOTIDE SEQUENCE</scope>
</reference>
<organism evidence="8 9">
    <name type="scientific">Emiliania huxleyi (strain CCMP1516)</name>
    <dbReference type="NCBI Taxonomy" id="280463"/>
    <lineage>
        <taxon>Eukaryota</taxon>
        <taxon>Haptista</taxon>
        <taxon>Haptophyta</taxon>
        <taxon>Prymnesiophyceae</taxon>
        <taxon>Isochrysidales</taxon>
        <taxon>Noelaerhabdaceae</taxon>
        <taxon>Emiliania</taxon>
    </lineage>
</organism>
<dbReference type="InterPro" id="IPR000571">
    <property type="entry name" value="Znf_CCCH"/>
</dbReference>
<evidence type="ECO:0000256" key="6">
    <source>
        <dbReference type="SAM" id="MobiDB-lite"/>
    </source>
</evidence>
<name>A0A0D3K2Y1_EMIH1</name>
<dbReference type="InterPro" id="IPR036855">
    <property type="entry name" value="Znf_CCCH_sf"/>
</dbReference>
<dbReference type="Proteomes" id="UP000013827">
    <property type="component" value="Unassembled WGS sequence"/>
</dbReference>
<dbReference type="Gene3D" id="4.10.1000.10">
    <property type="entry name" value="Zinc finger, CCCH-type"/>
    <property type="match status" value="2"/>
</dbReference>
<feature type="compositionally biased region" description="Basic and acidic residues" evidence="6">
    <location>
        <begin position="13"/>
        <end position="27"/>
    </location>
</feature>
<dbReference type="GO" id="GO:0010468">
    <property type="term" value="P:regulation of gene expression"/>
    <property type="evidence" value="ECO:0007669"/>
    <property type="project" value="UniProtKB-ARBA"/>
</dbReference>
<dbReference type="RefSeq" id="XP_005782545.1">
    <property type="nucleotide sequence ID" value="XM_005782488.1"/>
</dbReference>
<dbReference type="EnsemblProtists" id="EOD30116">
    <property type="protein sequence ID" value="EOD30116"/>
    <property type="gene ID" value="EMIHUDRAFT_203592"/>
</dbReference>
<evidence type="ECO:0000256" key="4">
    <source>
        <dbReference type="ARBA" id="ARBA00022833"/>
    </source>
</evidence>
<dbReference type="PaxDb" id="2903-EOD30116"/>
<keyword evidence="2" id="KW-0677">Repeat</keyword>
<dbReference type="GO" id="GO:0051252">
    <property type="term" value="P:regulation of RNA metabolic process"/>
    <property type="evidence" value="ECO:0007669"/>
    <property type="project" value="UniProtKB-ARBA"/>
</dbReference>
<evidence type="ECO:0000256" key="2">
    <source>
        <dbReference type="ARBA" id="ARBA00022737"/>
    </source>
</evidence>
<dbReference type="STRING" id="2903.R1F4C6"/>